<proteinExistence type="predicted"/>
<gene>
    <name evidence="2" type="ORF">Syun_014349</name>
</gene>
<dbReference type="AlphaFoldDB" id="A0AAP0JJK0"/>
<protein>
    <submittedName>
        <fullName evidence="2">Uncharacterized protein</fullName>
    </submittedName>
</protein>
<comment type="caution">
    <text evidence="2">The sequence shown here is derived from an EMBL/GenBank/DDBJ whole genome shotgun (WGS) entry which is preliminary data.</text>
</comment>
<evidence type="ECO:0000256" key="1">
    <source>
        <dbReference type="SAM" id="MobiDB-lite"/>
    </source>
</evidence>
<reference evidence="2 3" key="1">
    <citation type="submission" date="2024-01" db="EMBL/GenBank/DDBJ databases">
        <title>Genome assemblies of Stephania.</title>
        <authorList>
            <person name="Yang L."/>
        </authorList>
    </citation>
    <scope>NUCLEOTIDE SEQUENCE [LARGE SCALE GENOMIC DNA]</scope>
    <source>
        <strain evidence="2">YNDBR</strain>
        <tissue evidence="2">Leaf</tissue>
    </source>
</reference>
<accession>A0AAP0JJK0</accession>
<sequence>MLTNHRVWENQCTHTCTSEPRIKHYHSKYLKNRPTIGEYAVKHPHTTRVPQHLFQQPQPSRTIFNPPRRDVSGALR</sequence>
<feature type="compositionally biased region" description="Polar residues" evidence="1">
    <location>
        <begin position="54"/>
        <end position="63"/>
    </location>
</feature>
<dbReference type="EMBL" id="JBBNAF010000006">
    <property type="protein sequence ID" value="KAK9135019.1"/>
    <property type="molecule type" value="Genomic_DNA"/>
</dbReference>
<keyword evidence="3" id="KW-1185">Reference proteome</keyword>
<evidence type="ECO:0000313" key="3">
    <source>
        <dbReference type="Proteomes" id="UP001420932"/>
    </source>
</evidence>
<dbReference type="Proteomes" id="UP001420932">
    <property type="component" value="Unassembled WGS sequence"/>
</dbReference>
<organism evidence="2 3">
    <name type="scientific">Stephania yunnanensis</name>
    <dbReference type="NCBI Taxonomy" id="152371"/>
    <lineage>
        <taxon>Eukaryota</taxon>
        <taxon>Viridiplantae</taxon>
        <taxon>Streptophyta</taxon>
        <taxon>Embryophyta</taxon>
        <taxon>Tracheophyta</taxon>
        <taxon>Spermatophyta</taxon>
        <taxon>Magnoliopsida</taxon>
        <taxon>Ranunculales</taxon>
        <taxon>Menispermaceae</taxon>
        <taxon>Menispermoideae</taxon>
        <taxon>Cissampelideae</taxon>
        <taxon>Stephania</taxon>
    </lineage>
</organism>
<feature type="region of interest" description="Disordered" evidence="1">
    <location>
        <begin position="54"/>
        <end position="76"/>
    </location>
</feature>
<evidence type="ECO:0000313" key="2">
    <source>
        <dbReference type="EMBL" id="KAK9135019.1"/>
    </source>
</evidence>
<name>A0AAP0JJK0_9MAGN</name>
<feature type="compositionally biased region" description="Basic and acidic residues" evidence="1">
    <location>
        <begin position="67"/>
        <end position="76"/>
    </location>
</feature>